<proteinExistence type="predicted"/>
<evidence type="ECO:0000313" key="1">
    <source>
        <dbReference type="EMBL" id="KAG2316199.1"/>
    </source>
</evidence>
<comment type="caution">
    <text evidence="1">The sequence shown here is derived from an EMBL/GenBank/DDBJ whole genome shotgun (WGS) entry which is preliminary data.</text>
</comment>
<gene>
    <name evidence="1" type="ORF">Bca52824_019321</name>
</gene>
<sequence length="210" mass="23155">MNFVVDPLCLKKHTIEIRRRFLFPKISDVNRTVFDSSASSSSSQFIFSLHSPSWPAPAPPGSTVYPQPIGPVPAVDGGYLQYQVFRNLSVTTECNFCISQPMSPVREAAVAEFLNAVVGRVGCSHYQPGNRMELQWADGKHVDRASKWLCCCWDDIPNPFSVVVSRPNALSTISAPPPLYVLCVISEAAEDLNQPITDWREISAIAEANS</sequence>
<organism evidence="1 2">
    <name type="scientific">Brassica carinata</name>
    <name type="common">Ethiopian mustard</name>
    <name type="synonym">Abyssinian cabbage</name>
    <dbReference type="NCBI Taxonomy" id="52824"/>
    <lineage>
        <taxon>Eukaryota</taxon>
        <taxon>Viridiplantae</taxon>
        <taxon>Streptophyta</taxon>
        <taxon>Embryophyta</taxon>
        <taxon>Tracheophyta</taxon>
        <taxon>Spermatophyta</taxon>
        <taxon>Magnoliopsida</taxon>
        <taxon>eudicotyledons</taxon>
        <taxon>Gunneridae</taxon>
        <taxon>Pentapetalae</taxon>
        <taxon>rosids</taxon>
        <taxon>malvids</taxon>
        <taxon>Brassicales</taxon>
        <taxon>Brassicaceae</taxon>
        <taxon>Brassiceae</taxon>
        <taxon>Brassica</taxon>
    </lineage>
</organism>
<dbReference type="Proteomes" id="UP000886595">
    <property type="component" value="Unassembled WGS sequence"/>
</dbReference>
<dbReference type="AlphaFoldDB" id="A0A8X7VR64"/>
<keyword evidence="2" id="KW-1185">Reference proteome</keyword>
<reference evidence="1 2" key="1">
    <citation type="submission" date="2020-02" db="EMBL/GenBank/DDBJ databases">
        <authorList>
            <person name="Ma Q."/>
            <person name="Huang Y."/>
            <person name="Song X."/>
            <person name="Pei D."/>
        </authorList>
    </citation>
    <scope>NUCLEOTIDE SEQUENCE [LARGE SCALE GENOMIC DNA]</scope>
    <source>
        <strain evidence="1">Sxm20200214</strain>
        <tissue evidence="1">Leaf</tissue>
    </source>
</reference>
<dbReference type="EMBL" id="JAAMPC010000004">
    <property type="protein sequence ID" value="KAG2316199.1"/>
    <property type="molecule type" value="Genomic_DNA"/>
</dbReference>
<evidence type="ECO:0000313" key="2">
    <source>
        <dbReference type="Proteomes" id="UP000886595"/>
    </source>
</evidence>
<accession>A0A8X7VR64</accession>
<name>A0A8X7VR64_BRACI</name>
<protein>
    <submittedName>
        <fullName evidence="1">Uncharacterized protein</fullName>
    </submittedName>
</protein>